<keyword evidence="1" id="KW-1133">Transmembrane helix</keyword>
<sequence length="250" mass="28355">MSASAKNNNNNRIDFAFIRKAALEGVVIFIAVILGFFADDLREKLTIENQKNDVLLIIHADLQQDIQLFEQLGQSFALSAKSGLYVYQTAENPAQWRASPELEKRILSLLSGSPIKQNRAGYESAKAQNLLTQIDDPQLQRRLGGYYESTSKHMTTVNEMLIQLFLTMVDDLTPALEFQSTASDIDFGSIKRFNDISSAELTRLRASIYNFLTFARLHAAQFHYFANQMKEIRDQVEDELRQNGISLPVK</sequence>
<organism evidence="2 3">
    <name type="scientific">Pseudidiomarina terrestris</name>
    <dbReference type="NCBI Taxonomy" id="2820060"/>
    <lineage>
        <taxon>Bacteria</taxon>
        <taxon>Pseudomonadati</taxon>
        <taxon>Pseudomonadota</taxon>
        <taxon>Gammaproteobacteria</taxon>
        <taxon>Alteromonadales</taxon>
        <taxon>Idiomarinaceae</taxon>
        <taxon>Pseudidiomarina</taxon>
    </lineage>
</organism>
<keyword evidence="3" id="KW-1185">Reference proteome</keyword>
<protein>
    <submittedName>
        <fullName evidence="2">Uncharacterized protein</fullName>
    </submittedName>
</protein>
<dbReference type="EMBL" id="JAGGJC010000003">
    <property type="protein sequence ID" value="MDN7129960.1"/>
    <property type="molecule type" value="Genomic_DNA"/>
</dbReference>
<dbReference type="RefSeq" id="WP_301834628.1">
    <property type="nucleotide sequence ID" value="NZ_JAGGJC010000003.1"/>
</dbReference>
<evidence type="ECO:0000313" key="2">
    <source>
        <dbReference type="EMBL" id="MDN7129960.1"/>
    </source>
</evidence>
<comment type="caution">
    <text evidence="2">The sequence shown here is derived from an EMBL/GenBank/DDBJ whole genome shotgun (WGS) entry which is preliminary data.</text>
</comment>
<accession>A0ABT8MJ34</accession>
<keyword evidence="1" id="KW-0812">Transmembrane</keyword>
<dbReference type="Proteomes" id="UP001169491">
    <property type="component" value="Unassembled WGS sequence"/>
</dbReference>
<evidence type="ECO:0000313" key="3">
    <source>
        <dbReference type="Proteomes" id="UP001169491"/>
    </source>
</evidence>
<gene>
    <name evidence="2" type="ORF">J6I92_08750</name>
</gene>
<proteinExistence type="predicted"/>
<feature type="transmembrane region" description="Helical" evidence="1">
    <location>
        <begin position="21"/>
        <end position="38"/>
    </location>
</feature>
<name>A0ABT8MJ34_9GAMM</name>
<reference evidence="2 3" key="1">
    <citation type="submission" date="2021-03" db="EMBL/GenBank/DDBJ databases">
        <title>Pseudidiomarina terrestris, a new bacterium isolated from saline soil.</title>
        <authorList>
            <person name="Galisteo C."/>
            <person name="De La Haba R."/>
            <person name="Sanchez-Porro C."/>
            <person name="Ventosa A."/>
        </authorList>
    </citation>
    <scope>NUCLEOTIDE SEQUENCE [LARGE SCALE GENOMIC DNA]</scope>
    <source>
        <strain evidence="3">1APR75-15</strain>
    </source>
</reference>
<keyword evidence="1" id="KW-0472">Membrane</keyword>
<evidence type="ECO:0000256" key="1">
    <source>
        <dbReference type="SAM" id="Phobius"/>
    </source>
</evidence>